<dbReference type="InterPro" id="IPR036964">
    <property type="entry name" value="RASGEF_cat_dom_sf"/>
</dbReference>
<dbReference type="AlphaFoldDB" id="A0A1X7UZR0"/>
<dbReference type="EnsemblMetazoa" id="Aqu2.1.33181_001">
    <property type="protein sequence ID" value="Aqu2.1.33181_001"/>
    <property type="gene ID" value="Aqu2.1.33181"/>
</dbReference>
<evidence type="ECO:0000313" key="3">
    <source>
        <dbReference type="EnsemblMetazoa" id="Aqu2.1.33181_001"/>
    </source>
</evidence>
<dbReference type="eggNOG" id="KOG3417">
    <property type="taxonomic scope" value="Eukaryota"/>
</dbReference>
<dbReference type="InterPro" id="IPR008937">
    <property type="entry name" value="Ras-like_GEF"/>
</dbReference>
<dbReference type="PANTHER" id="PTHR23113">
    <property type="entry name" value="GUANINE NUCLEOTIDE EXCHANGE FACTOR"/>
    <property type="match status" value="1"/>
</dbReference>
<dbReference type="InterPro" id="IPR001895">
    <property type="entry name" value="RASGEF_cat_dom"/>
</dbReference>
<dbReference type="GO" id="GO:0005886">
    <property type="term" value="C:plasma membrane"/>
    <property type="evidence" value="ECO:0007669"/>
    <property type="project" value="TreeGrafter"/>
</dbReference>
<dbReference type="Gene3D" id="1.10.840.10">
    <property type="entry name" value="Ras guanine-nucleotide exchange factors catalytic domain"/>
    <property type="match status" value="2"/>
</dbReference>
<dbReference type="InParanoid" id="A0A1X7UZR0"/>
<dbReference type="GO" id="GO:0007265">
    <property type="term" value="P:Ras protein signal transduction"/>
    <property type="evidence" value="ECO:0007669"/>
    <property type="project" value="TreeGrafter"/>
</dbReference>
<dbReference type="OrthoDB" id="546434at2759"/>
<reference evidence="3" key="1">
    <citation type="submission" date="2017-05" db="UniProtKB">
        <authorList>
            <consortium name="EnsemblMetazoa"/>
        </authorList>
    </citation>
    <scope>IDENTIFICATION</scope>
</reference>
<evidence type="ECO:0000256" key="1">
    <source>
        <dbReference type="ARBA" id="ARBA00022658"/>
    </source>
</evidence>
<name>A0A1X7UZR0_AMPQE</name>
<dbReference type="GO" id="GO:0005085">
    <property type="term" value="F:guanyl-nucleotide exchange factor activity"/>
    <property type="evidence" value="ECO:0007669"/>
    <property type="project" value="UniProtKB-KW"/>
</dbReference>
<sequence length="301" mass="35406">MKRRKKKKGASLNSYQMQNYTSLHNPIAKTTSCLNKVMIQYIYKHFNDIQILLVLNVLYNWTTYHFYDFKKDKSLCVKLKKFVDSIRDKKLQKRIPPVYIAIPKVSDMCIIKPENIRLAIFEHNRASRAQRILLAQQPIYYVHALFKELFAFSLGDCENKFIVSNIFVHEAKQKGERRHYDETHDETDDDDQSMELHILDPLKFAQQLTNMLSNIFKKIESVESVDAGWTTKEKEEYSPNLIKMSTYETKEISVKRRVILKELEQIDSADNQFKKYKAVLKAIDPQCIPFLGKCNPVKLNL</sequence>
<feature type="domain" description="Ras-GEF" evidence="2">
    <location>
        <begin position="204"/>
        <end position="246"/>
    </location>
</feature>
<dbReference type="SUPFAM" id="SSF48366">
    <property type="entry name" value="Ras GEF"/>
    <property type="match status" value="1"/>
</dbReference>
<evidence type="ECO:0000259" key="2">
    <source>
        <dbReference type="Pfam" id="PF00617"/>
    </source>
</evidence>
<dbReference type="Pfam" id="PF00617">
    <property type="entry name" value="RasGEF"/>
    <property type="match status" value="1"/>
</dbReference>
<accession>A0A1X7UZR0</accession>
<dbReference type="Gene3D" id="1.20.870.10">
    <property type="entry name" value="Son of sevenless (SoS) protein Chain: S domain 1"/>
    <property type="match status" value="1"/>
</dbReference>
<dbReference type="STRING" id="400682.A0A1X7UZR0"/>
<keyword evidence="1" id="KW-0344">Guanine-nucleotide releasing factor</keyword>
<proteinExistence type="predicted"/>
<organism evidence="3">
    <name type="scientific">Amphimedon queenslandica</name>
    <name type="common">Sponge</name>
    <dbReference type="NCBI Taxonomy" id="400682"/>
    <lineage>
        <taxon>Eukaryota</taxon>
        <taxon>Metazoa</taxon>
        <taxon>Porifera</taxon>
        <taxon>Demospongiae</taxon>
        <taxon>Heteroscleromorpha</taxon>
        <taxon>Haplosclerida</taxon>
        <taxon>Niphatidae</taxon>
        <taxon>Amphimedon</taxon>
    </lineage>
</organism>
<protein>
    <recommendedName>
        <fullName evidence="2">Ras-GEF domain-containing protein</fullName>
    </recommendedName>
</protein>
<dbReference type="PANTHER" id="PTHR23113:SF368">
    <property type="entry name" value="CELL DIVISION CONTROL PROTEIN 25"/>
    <property type="match status" value="1"/>
</dbReference>
<dbReference type="InterPro" id="IPR023578">
    <property type="entry name" value="Ras_GEF_dom_sf"/>
</dbReference>